<protein>
    <submittedName>
        <fullName evidence="3">Uncharacterized protein</fullName>
    </submittedName>
</protein>
<keyword evidence="1" id="KW-0175">Coiled coil</keyword>
<organism evidence="3 4">
    <name type="scientific">Porites evermanni</name>
    <dbReference type="NCBI Taxonomy" id="104178"/>
    <lineage>
        <taxon>Eukaryota</taxon>
        <taxon>Metazoa</taxon>
        <taxon>Cnidaria</taxon>
        <taxon>Anthozoa</taxon>
        <taxon>Hexacorallia</taxon>
        <taxon>Scleractinia</taxon>
        <taxon>Fungiina</taxon>
        <taxon>Poritidae</taxon>
        <taxon>Porites</taxon>
    </lineage>
</organism>
<keyword evidence="4" id="KW-1185">Reference proteome</keyword>
<dbReference type="EMBL" id="CALNXI010000049">
    <property type="protein sequence ID" value="CAH3016824.1"/>
    <property type="molecule type" value="Genomic_DNA"/>
</dbReference>
<evidence type="ECO:0000313" key="4">
    <source>
        <dbReference type="Proteomes" id="UP001159427"/>
    </source>
</evidence>
<evidence type="ECO:0000256" key="2">
    <source>
        <dbReference type="SAM" id="MobiDB-lite"/>
    </source>
</evidence>
<feature type="region of interest" description="Disordered" evidence="2">
    <location>
        <begin position="212"/>
        <end position="235"/>
    </location>
</feature>
<comment type="caution">
    <text evidence="3">The sequence shown here is derived from an EMBL/GenBank/DDBJ whole genome shotgun (WGS) entry which is preliminary data.</text>
</comment>
<evidence type="ECO:0000256" key="1">
    <source>
        <dbReference type="SAM" id="Coils"/>
    </source>
</evidence>
<feature type="coiled-coil region" evidence="1">
    <location>
        <begin position="68"/>
        <end position="102"/>
    </location>
</feature>
<reference evidence="3 4" key="1">
    <citation type="submission" date="2022-05" db="EMBL/GenBank/DDBJ databases">
        <authorList>
            <consortium name="Genoscope - CEA"/>
            <person name="William W."/>
        </authorList>
    </citation>
    <scope>NUCLEOTIDE SEQUENCE [LARGE SCALE GENOMIC DNA]</scope>
</reference>
<evidence type="ECO:0000313" key="3">
    <source>
        <dbReference type="EMBL" id="CAH3016824.1"/>
    </source>
</evidence>
<sequence length="235" mass="27000">MTANVAKKLEEILERLKKLVVIESSIKSIETKLNCLEERTAVLENFRQTTEKDINDLKENGNFTSSQLSEISTELKNHQVAITDLTQKAEASKELLKELTAKNLYLESYSRRENIRFMNIEDGSSDEPEDVEETLRDFLERELGFHDARSVHGNPKSSSKWKKQEWKARANTGPFSEIQGCPENILTRAPIKRNGLPNVPRLSCRNCQKTQRADEDLQRGKKKQHSCILQSIETR</sequence>
<dbReference type="Proteomes" id="UP001159427">
    <property type="component" value="Unassembled WGS sequence"/>
</dbReference>
<proteinExistence type="predicted"/>
<gene>
    <name evidence="3" type="ORF">PEVE_00033094</name>
</gene>
<accession>A0ABN8LLI2</accession>
<name>A0ABN8LLI2_9CNID</name>